<keyword evidence="3" id="KW-0520">NAD</keyword>
<dbReference type="GO" id="GO:0016616">
    <property type="term" value="F:oxidoreductase activity, acting on the CH-OH group of donors, NAD or NADP as acceptor"/>
    <property type="evidence" value="ECO:0007669"/>
    <property type="project" value="InterPro"/>
</dbReference>
<evidence type="ECO:0000259" key="5">
    <source>
        <dbReference type="SMART" id="SM00984"/>
    </source>
</evidence>
<dbReference type="RefSeq" id="WP_132332343.1">
    <property type="nucleotide sequence ID" value="NZ_SMJZ01000031.1"/>
</dbReference>
<dbReference type="SUPFAM" id="SSF48179">
    <property type="entry name" value="6-phosphogluconate dehydrogenase C-terminal domain-like"/>
    <property type="match status" value="1"/>
</dbReference>
<reference evidence="6 7" key="1">
    <citation type="submission" date="2019-02" db="EMBL/GenBank/DDBJ databases">
        <title>Draft genome sequences of novel Actinobacteria.</title>
        <authorList>
            <person name="Sahin N."/>
            <person name="Ay H."/>
            <person name="Saygin H."/>
        </authorList>
    </citation>
    <scope>NUCLEOTIDE SEQUENCE [LARGE SCALE GENOMIC DNA]</scope>
    <source>
        <strain evidence="6 7">KC201</strain>
    </source>
</reference>
<dbReference type="InterPro" id="IPR001732">
    <property type="entry name" value="UDP-Glc/GDP-Man_DH_N"/>
</dbReference>
<dbReference type="SUPFAM" id="SSF51735">
    <property type="entry name" value="NAD(P)-binding Rossmann-fold domains"/>
    <property type="match status" value="1"/>
</dbReference>
<dbReference type="NCBIfam" id="TIGR03026">
    <property type="entry name" value="NDP-sugDHase"/>
    <property type="match status" value="1"/>
</dbReference>
<comment type="similarity">
    <text evidence="1 4">Belongs to the UDP-glucose/GDP-mannose dehydrogenase family.</text>
</comment>
<evidence type="ECO:0000313" key="7">
    <source>
        <dbReference type="Proteomes" id="UP000295157"/>
    </source>
</evidence>
<name>A0A4R4NGJ7_9ACTN</name>
<gene>
    <name evidence="6" type="ORF">E1267_11105</name>
</gene>
<comment type="caution">
    <text evidence="6">The sequence shown here is derived from an EMBL/GenBank/DDBJ whole genome shotgun (WGS) entry which is preliminary data.</text>
</comment>
<dbReference type="InterPro" id="IPR036220">
    <property type="entry name" value="UDP-Glc/GDP-Man_DH_C_sf"/>
</dbReference>
<dbReference type="Pfam" id="PF03721">
    <property type="entry name" value="UDPG_MGDP_dh_N"/>
    <property type="match status" value="1"/>
</dbReference>
<dbReference type="Pfam" id="PF03720">
    <property type="entry name" value="UDPG_MGDP_dh_C"/>
    <property type="match status" value="1"/>
</dbReference>
<proteinExistence type="inferred from homology"/>
<accession>A0A4R4NGJ7</accession>
<dbReference type="InterPro" id="IPR036291">
    <property type="entry name" value="NAD(P)-bd_dom_sf"/>
</dbReference>
<evidence type="ECO:0000256" key="2">
    <source>
        <dbReference type="ARBA" id="ARBA00023002"/>
    </source>
</evidence>
<dbReference type="SMART" id="SM00984">
    <property type="entry name" value="UDPG_MGDP_dh_C"/>
    <property type="match status" value="1"/>
</dbReference>
<organism evidence="6 7">
    <name type="scientific">Nonomuraea longispora</name>
    <dbReference type="NCBI Taxonomy" id="1848320"/>
    <lineage>
        <taxon>Bacteria</taxon>
        <taxon>Bacillati</taxon>
        <taxon>Actinomycetota</taxon>
        <taxon>Actinomycetes</taxon>
        <taxon>Streptosporangiales</taxon>
        <taxon>Streptosporangiaceae</taxon>
        <taxon>Nonomuraea</taxon>
    </lineage>
</organism>
<dbReference type="PANTHER" id="PTHR43491:SF2">
    <property type="entry name" value="UDP-N-ACETYL-D-MANNOSAMINE DEHYDROGENASE"/>
    <property type="match status" value="1"/>
</dbReference>
<dbReference type="InterPro" id="IPR008927">
    <property type="entry name" value="6-PGluconate_DH-like_C_sf"/>
</dbReference>
<dbReference type="AlphaFoldDB" id="A0A4R4NGJ7"/>
<keyword evidence="7" id="KW-1185">Reference proteome</keyword>
<dbReference type="Gene3D" id="3.40.50.720">
    <property type="entry name" value="NAD(P)-binding Rossmann-like Domain"/>
    <property type="match status" value="2"/>
</dbReference>
<dbReference type="Pfam" id="PF00984">
    <property type="entry name" value="UDPG_MGDP_dh"/>
    <property type="match status" value="1"/>
</dbReference>
<dbReference type="GO" id="GO:0051287">
    <property type="term" value="F:NAD binding"/>
    <property type="evidence" value="ECO:0007669"/>
    <property type="project" value="InterPro"/>
</dbReference>
<dbReference type="GO" id="GO:0016628">
    <property type="term" value="F:oxidoreductase activity, acting on the CH-CH group of donors, NAD or NADP as acceptor"/>
    <property type="evidence" value="ECO:0007669"/>
    <property type="project" value="InterPro"/>
</dbReference>
<dbReference type="InterPro" id="IPR014027">
    <property type="entry name" value="UDP-Glc/GDP-Man_DH_C"/>
</dbReference>
<dbReference type="Proteomes" id="UP000295157">
    <property type="component" value="Unassembled WGS sequence"/>
</dbReference>
<dbReference type="OrthoDB" id="5193947at2"/>
<dbReference type="InterPro" id="IPR014026">
    <property type="entry name" value="UDP-Glc/GDP-Man_DH_dimer"/>
</dbReference>
<dbReference type="GO" id="GO:0000271">
    <property type="term" value="P:polysaccharide biosynthetic process"/>
    <property type="evidence" value="ECO:0007669"/>
    <property type="project" value="InterPro"/>
</dbReference>
<keyword evidence="2" id="KW-0560">Oxidoreductase</keyword>
<feature type="domain" description="UDP-glucose/GDP-mannose dehydrogenase C-terminal" evidence="5">
    <location>
        <begin position="330"/>
        <end position="432"/>
    </location>
</feature>
<dbReference type="EMBL" id="SMJZ01000031">
    <property type="protein sequence ID" value="TDC08155.1"/>
    <property type="molecule type" value="Genomic_DNA"/>
</dbReference>
<dbReference type="PIRSF" id="PIRSF500136">
    <property type="entry name" value="UDP_ManNAc_DH"/>
    <property type="match status" value="1"/>
</dbReference>
<dbReference type="PIRSF" id="PIRSF000124">
    <property type="entry name" value="UDPglc_GDPman_dh"/>
    <property type="match status" value="1"/>
</dbReference>
<evidence type="ECO:0000256" key="3">
    <source>
        <dbReference type="ARBA" id="ARBA00023027"/>
    </source>
</evidence>
<dbReference type="InterPro" id="IPR017476">
    <property type="entry name" value="UDP-Glc/GDP-Man"/>
</dbReference>
<dbReference type="PANTHER" id="PTHR43491">
    <property type="entry name" value="UDP-N-ACETYL-D-MANNOSAMINE DEHYDROGENASE"/>
    <property type="match status" value="1"/>
</dbReference>
<evidence type="ECO:0000256" key="4">
    <source>
        <dbReference type="PIRNR" id="PIRNR000124"/>
    </source>
</evidence>
<evidence type="ECO:0000313" key="6">
    <source>
        <dbReference type="EMBL" id="TDC08155.1"/>
    </source>
</evidence>
<evidence type="ECO:0000256" key="1">
    <source>
        <dbReference type="ARBA" id="ARBA00006601"/>
    </source>
</evidence>
<dbReference type="InterPro" id="IPR028359">
    <property type="entry name" value="UDP_ManNAc/GlcNAc_DH"/>
</dbReference>
<protein>
    <submittedName>
        <fullName evidence="6">Nucleotide sugar dehydrogenase</fullName>
    </submittedName>
</protein>
<sequence>MRFLPDSREPRVAIVGFGYVGCCLGVTLAEQGLHVTGIDRDARLIAQLEEGRCHISEPGLAEALTRLRGTSRLAFSTGYDAIEGADVIVIAVGTPIGEDRSLVTRQLEEVCAELAPRLRRGHLVVLKSTVAPGTTRGLVRPRLETGGLVQGDDFGLVFCPERLSEGNALSELRALPIIVGGCDPESTHSATEFWKRALDVPAWEYTSPEVAEIVKLADNWWIDHNIALANDLARLCDAFHVDVLEVIGGANSLPKGGGHVNILLPSVGVGGYCLTKDPWITWNAAREHGVRLRTVETVRAVNDAMPGYTHETICAELARAGRHPDGAKVAVLGAAFKNNTGDLRSTPVKPVVDGLLAAGVTVSLHDPLADAEELRALTGVEPSASLEEAVAGAHCLAVLAGHEPFQQLDFAALRERVSTPCLIFDGRAYYPQETIEHVRRLGFTYRGIGR</sequence>
<dbReference type="SUPFAM" id="SSF52413">
    <property type="entry name" value="UDP-glucose/GDP-mannose dehydrogenase C-terminal domain"/>
    <property type="match status" value="1"/>
</dbReference>